<keyword evidence="3" id="KW-1185">Reference proteome</keyword>
<accession>A0ABY4S332</accession>
<reference evidence="2" key="1">
    <citation type="submission" date="2022-05" db="EMBL/GenBank/DDBJ databases">
        <title>An RpoN-dependent PEP-CTERM gene is involved in floc formation of an Aquincola tertiaricarbonis strain.</title>
        <authorList>
            <person name="Qiu D."/>
            <person name="Xia M."/>
        </authorList>
    </citation>
    <scope>NUCLEOTIDE SEQUENCE</scope>
    <source>
        <strain evidence="2">RN12</strain>
    </source>
</reference>
<protein>
    <submittedName>
        <fullName evidence="2">Uncharacterized protein</fullName>
    </submittedName>
</protein>
<sequence>MNSRHDHAEDDQQWLDLLAGRAVPGAPAPVVAEAMALRQGLRRYRLDAPPAALPATDERLQRLLERARQAGVLPAPADGSAQTPGETPATGPAAAPAAGAPRMRPGTAAPARPRRWPAVALGLGLAAGVAAWWAARPVPSTAPPPFVLRGDGLLQRTVADGPAAQAERDALLQQLRQRGFEADAYEQLGRPGIDLVLVQPLTAAQQAALAELGITPGGGPQLRIEFVPRQP</sequence>
<dbReference type="EMBL" id="CP097635">
    <property type="protein sequence ID" value="URI06206.1"/>
    <property type="molecule type" value="Genomic_DNA"/>
</dbReference>
<proteinExistence type="predicted"/>
<feature type="compositionally biased region" description="Low complexity" evidence="1">
    <location>
        <begin position="81"/>
        <end position="111"/>
    </location>
</feature>
<dbReference type="Proteomes" id="UP001056201">
    <property type="component" value="Chromosome 1"/>
</dbReference>
<evidence type="ECO:0000313" key="2">
    <source>
        <dbReference type="EMBL" id="URI06206.1"/>
    </source>
</evidence>
<name>A0ABY4S332_AQUTE</name>
<organism evidence="2 3">
    <name type="scientific">Aquincola tertiaricarbonis</name>
    <dbReference type="NCBI Taxonomy" id="391953"/>
    <lineage>
        <taxon>Bacteria</taxon>
        <taxon>Pseudomonadati</taxon>
        <taxon>Pseudomonadota</taxon>
        <taxon>Betaproteobacteria</taxon>
        <taxon>Burkholderiales</taxon>
        <taxon>Sphaerotilaceae</taxon>
        <taxon>Aquincola</taxon>
    </lineage>
</organism>
<evidence type="ECO:0000256" key="1">
    <source>
        <dbReference type="SAM" id="MobiDB-lite"/>
    </source>
</evidence>
<gene>
    <name evidence="2" type="ORF">MW290_09735</name>
</gene>
<dbReference type="RefSeq" id="WP_250194470.1">
    <property type="nucleotide sequence ID" value="NZ_CP097635.1"/>
</dbReference>
<feature type="region of interest" description="Disordered" evidence="1">
    <location>
        <begin position="72"/>
        <end position="111"/>
    </location>
</feature>
<evidence type="ECO:0000313" key="3">
    <source>
        <dbReference type="Proteomes" id="UP001056201"/>
    </source>
</evidence>